<evidence type="ECO:0000256" key="1">
    <source>
        <dbReference type="SAM" id="Phobius"/>
    </source>
</evidence>
<protein>
    <submittedName>
        <fullName evidence="2">Uncharacterized protein</fullName>
    </submittedName>
</protein>
<comment type="caution">
    <text evidence="2">The sequence shown here is derived from an EMBL/GenBank/DDBJ whole genome shotgun (WGS) entry which is preliminary data.</text>
</comment>
<feature type="transmembrane region" description="Helical" evidence="1">
    <location>
        <begin position="21"/>
        <end position="43"/>
    </location>
</feature>
<feature type="transmembrane region" description="Helical" evidence="1">
    <location>
        <begin position="126"/>
        <end position="144"/>
    </location>
</feature>
<gene>
    <name evidence="2" type="ORF">ASUL_02674</name>
</gene>
<name>W7KYQ6_9CREN</name>
<keyword evidence="1" id="KW-0812">Transmembrane</keyword>
<dbReference type="AlphaFoldDB" id="W7KYQ6"/>
<evidence type="ECO:0000313" key="3">
    <source>
        <dbReference type="Proteomes" id="UP000054284"/>
    </source>
</evidence>
<keyword evidence="3" id="KW-1185">Reference proteome</keyword>
<dbReference type="Proteomes" id="UP000054284">
    <property type="component" value="Unassembled WGS sequence"/>
</dbReference>
<reference evidence="2 3" key="1">
    <citation type="journal article" date="2014" name="Genome Announc.">
        <title>Draft Genome Sequence of the Sulfolobales Archaeon AZ1, Obtained through Metagenomic Analysis of a Mexican Hot Spring.</title>
        <authorList>
            <person name="Servin-Garciduenas L.E."/>
            <person name="Martinez-Romero E."/>
        </authorList>
    </citation>
    <scope>NUCLEOTIDE SEQUENCE [LARGE SCALE GENOMIC DNA]</scope>
    <source>
        <strain evidence="2">AZ1-illumnia</strain>
    </source>
</reference>
<keyword evidence="1" id="KW-1133">Transmembrane helix</keyword>
<dbReference type="EMBL" id="ASRH01000002">
    <property type="protein sequence ID" value="EWG07912.1"/>
    <property type="molecule type" value="Genomic_DNA"/>
</dbReference>
<proteinExistence type="predicted"/>
<sequence length="146" mass="16143">MRSDNFYNVKLAINRGMKKSYVILGFALMALSIFAVIYVYTGIKPITNVLNPNETFNFKVDQPSVVLFRDVAPVNFSFHNLTVIREGNDIVVQGYNGSIVVINNTTHPVTLKYTVIAENVSFGLDFALLIIIFVIGAGLVVIGAKR</sequence>
<keyword evidence="1" id="KW-0472">Membrane</keyword>
<organism evidence="2 3">
    <name type="scientific">Candidatus Aramenus sulfurataquae</name>
    <dbReference type="NCBI Taxonomy" id="1326980"/>
    <lineage>
        <taxon>Archaea</taxon>
        <taxon>Thermoproteota</taxon>
        <taxon>Thermoprotei</taxon>
        <taxon>Sulfolobales</taxon>
        <taxon>Sulfolobaceae</taxon>
        <taxon>Candidatus Aramenus</taxon>
    </lineage>
</organism>
<accession>W7KYQ6</accession>
<evidence type="ECO:0000313" key="2">
    <source>
        <dbReference type="EMBL" id="EWG07912.1"/>
    </source>
</evidence>